<dbReference type="GO" id="GO:0005737">
    <property type="term" value="C:cytoplasm"/>
    <property type="evidence" value="ECO:0007669"/>
    <property type="project" value="UniProtKB-SubCell"/>
</dbReference>
<dbReference type="PANTHER" id="PTHR33692">
    <property type="entry name" value="RIBOSOME MATURATION FACTOR RIMM"/>
    <property type="match status" value="1"/>
</dbReference>
<protein>
    <recommendedName>
        <fullName evidence="5">Ribosome maturation factor RimM</fullName>
    </recommendedName>
</protein>
<evidence type="ECO:0000259" key="8">
    <source>
        <dbReference type="Pfam" id="PF24986"/>
    </source>
</evidence>
<dbReference type="HAMAP" id="MF_00014">
    <property type="entry name" value="Ribosome_mat_RimM"/>
    <property type="match status" value="1"/>
</dbReference>
<evidence type="ECO:0000256" key="2">
    <source>
        <dbReference type="ARBA" id="ARBA00022517"/>
    </source>
</evidence>
<feature type="domain" description="Ribosome maturation factor RimM PRC barrel" evidence="8">
    <location>
        <begin position="102"/>
        <end position="167"/>
    </location>
</feature>
<keyword evidence="2 5" id="KW-0690">Ribosome biogenesis</keyword>
<keyword evidence="10" id="KW-1185">Reference proteome</keyword>
<evidence type="ECO:0000256" key="5">
    <source>
        <dbReference type="HAMAP-Rule" id="MF_00014"/>
    </source>
</evidence>
<feature type="region of interest" description="Disordered" evidence="6">
    <location>
        <begin position="162"/>
        <end position="197"/>
    </location>
</feature>
<dbReference type="Proteomes" id="UP000515663">
    <property type="component" value="Chromosome"/>
</dbReference>
<keyword evidence="4 5" id="KW-0143">Chaperone</keyword>
<dbReference type="Pfam" id="PF24986">
    <property type="entry name" value="PRC_RimM"/>
    <property type="match status" value="1"/>
</dbReference>
<dbReference type="GO" id="GO:0043022">
    <property type="term" value="F:ribosome binding"/>
    <property type="evidence" value="ECO:0007669"/>
    <property type="project" value="InterPro"/>
</dbReference>
<comment type="domain">
    <text evidence="5">The PRC barrel domain binds ribosomal protein uS19.</text>
</comment>
<proteinExistence type="inferred from homology"/>
<dbReference type="Pfam" id="PF01782">
    <property type="entry name" value="RimM"/>
    <property type="match status" value="1"/>
</dbReference>
<dbReference type="NCBIfam" id="TIGR02273">
    <property type="entry name" value="16S_RimM"/>
    <property type="match status" value="1"/>
</dbReference>
<evidence type="ECO:0000259" key="7">
    <source>
        <dbReference type="Pfam" id="PF01782"/>
    </source>
</evidence>
<evidence type="ECO:0000313" key="10">
    <source>
        <dbReference type="Proteomes" id="UP000515663"/>
    </source>
</evidence>
<comment type="subcellular location">
    <subcellularLocation>
        <location evidence="5">Cytoplasm</location>
    </subcellularLocation>
</comment>
<reference evidence="10" key="1">
    <citation type="submission" date="2020-07" db="EMBL/GenBank/DDBJ databases">
        <title>novel species isolated from the respiratory tract of Marmot.</title>
        <authorList>
            <person name="Zhang G."/>
        </authorList>
    </citation>
    <scope>NUCLEOTIDE SEQUENCE [LARGE SCALE GENOMIC DNA]</scope>
    <source>
        <strain evidence="10">686</strain>
    </source>
</reference>
<evidence type="ECO:0000256" key="4">
    <source>
        <dbReference type="ARBA" id="ARBA00023186"/>
    </source>
</evidence>
<dbReference type="GO" id="GO:0005840">
    <property type="term" value="C:ribosome"/>
    <property type="evidence" value="ECO:0007669"/>
    <property type="project" value="InterPro"/>
</dbReference>
<dbReference type="InterPro" id="IPR011033">
    <property type="entry name" value="PRC_barrel-like_sf"/>
</dbReference>
<organism evidence="9 10">
    <name type="scientific">Gordonia jinghuaiqii</name>
    <dbReference type="NCBI Taxonomy" id="2758710"/>
    <lineage>
        <taxon>Bacteria</taxon>
        <taxon>Bacillati</taxon>
        <taxon>Actinomycetota</taxon>
        <taxon>Actinomycetes</taxon>
        <taxon>Mycobacteriales</taxon>
        <taxon>Gordoniaceae</taxon>
        <taxon>Gordonia</taxon>
    </lineage>
</organism>
<dbReference type="Gene3D" id="2.40.30.60">
    <property type="entry name" value="RimM"/>
    <property type="match status" value="1"/>
</dbReference>
<dbReference type="InterPro" id="IPR011961">
    <property type="entry name" value="RimM"/>
</dbReference>
<sequence>MDLVVGRVVKSHGIRGEVVVDVRTDEPEIRFAPNSVLRGRLPRGGGERDFVITAAREHSGRLLVSLADVRDRGSADALRGTLFLVDSSQVEPSDDPDEFYDHELEGVAVELLDGSEVGVVESVLHLPGGELLSVRTTDGREVLVPFVREIVPTVSRELIVLDPPEGLLDPDSLDDSDSDDSDADNSDAGNNDDVDDR</sequence>
<feature type="compositionally biased region" description="Acidic residues" evidence="6">
    <location>
        <begin position="171"/>
        <end position="197"/>
    </location>
</feature>
<feature type="domain" description="RimM N-terminal" evidence="7">
    <location>
        <begin position="4"/>
        <end position="88"/>
    </location>
</feature>
<dbReference type="KEGG" id="gji:H1R19_10030"/>
<comment type="similarity">
    <text evidence="5">Belongs to the RimM family.</text>
</comment>
<dbReference type="RefSeq" id="WP_188329005.1">
    <property type="nucleotide sequence ID" value="NZ_CP059491.1"/>
</dbReference>
<keyword evidence="3 5" id="KW-0698">rRNA processing</keyword>
<dbReference type="PANTHER" id="PTHR33692:SF1">
    <property type="entry name" value="RIBOSOME MATURATION FACTOR RIMM"/>
    <property type="match status" value="1"/>
</dbReference>
<dbReference type="EMBL" id="CP059491">
    <property type="protein sequence ID" value="QMT03390.1"/>
    <property type="molecule type" value="Genomic_DNA"/>
</dbReference>
<dbReference type="InterPro" id="IPR002676">
    <property type="entry name" value="RimM_N"/>
</dbReference>
<dbReference type="SUPFAM" id="SSF50346">
    <property type="entry name" value="PRC-barrel domain"/>
    <property type="match status" value="1"/>
</dbReference>
<evidence type="ECO:0000313" key="9">
    <source>
        <dbReference type="EMBL" id="QMT03390.1"/>
    </source>
</evidence>
<gene>
    <name evidence="5 9" type="primary">rimM</name>
    <name evidence="9" type="ORF">H1R19_10030</name>
</gene>
<dbReference type="InterPro" id="IPR036976">
    <property type="entry name" value="RimM_N_sf"/>
</dbReference>
<comment type="subunit">
    <text evidence="5">Binds ribosomal protein uS19.</text>
</comment>
<evidence type="ECO:0000256" key="3">
    <source>
        <dbReference type="ARBA" id="ARBA00022552"/>
    </source>
</evidence>
<name>A0A7D7RDC2_9ACTN</name>
<keyword evidence="1 5" id="KW-0963">Cytoplasm</keyword>
<comment type="function">
    <text evidence="5">An accessory protein needed during the final step in the assembly of 30S ribosomal subunit, possibly for assembly of the head region. Essential for efficient processing of 16S rRNA. May be needed both before and after RbfA during the maturation of 16S rRNA. It has affinity for free ribosomal 30S subunits but not for 70S ribosomes.</text>
</comment>
<dbReference type="GO" id="GO:0006364">
    <property type="term" value="P:rRNA processing"/>
    <property type="evidence" value="ECO:0007669"/>
    <property type="project" value="UniProtKB-UniRule"/>
</dbReference>
<dbReference type="InterPro" id="IPR056792">
    <property type="entry name" value="PRC_RimM"/>
</dbReference>
<dbReference type="InterPro" id="IPR009000">
    <property type="entry name" value="Transl_B-barrel_sf"/>
</dbReference>
<dbReference type="SUPFAM" id="SSF50447">
    <property type="entry name" value="Translation proteins"/>
    <property type="match status" value="1"/>
</dbReference>
<evidence type="ECO:0000256" key="1">
    <source>
        <dbReference type="ARBA" id="ARBA00022490"/>
    </source>
</evidence>
<evidence type="ECO:0000256" key="6">
    <source>
        <dbReference type="SAM" id="MobiDB-lite"/>
    </source>
</evidence>
<dbReference type="Gene3D" id="2.30.30.240">
    <property type="entry name" value="PRC-barrel domain"/>
    <property type="match status" value="1"/>
</dbReference>
<dbReference type="GO" id="GO:0042274">
    <property type="term" value="P:ribosomal small subunit biogenesis"/>
    <property type="evidence" value="ECO:0007669"/>
    <property type="project" value="UniProtKB-UniRule"/>
</dbReference>
<accession>A0A7D7RDC2</accession>
<dbReference type="AlphaFoldDB" id="A0A7D7RDC2"/>